<dbReference type="PRINTS" id="PR00868">
    <property type="entry name" value="DNAPOLI"/>
</dbReference>
<dbReference type="InterPro" id="IPR001098">
    <property type="entry name" value="DNA-dir_DNA_pol_A_palm_dom"/>
</dbReference>
<protein>
    <submittedName>
        <fullName evidence="4">DNA POLYMERASE</fullName>
    </submittedName>
</protein>
<dbReference type="GO" id="GO:0003677">
    <property type="term" value="F:DNA binding"/>
    <property type="evidence" value="ECO:0007669"/>
    <property type="project" value="InterPro"/>
</dbReference>
<name>A0A8S5M794_9CAUD</name>
<dbReference type="GO" id="GO:0039693">
    <property type="term" value="P:viral DNA genome replication"/>
    <property type="evidence" value="ECO:0007669"/>
    <property type="project" value="UniProtKB-KW"/>
</dbReference>
<dbReference type="GO" id="GO:0008408">
    <property type="term" value="F:3'-5' exonuclease activity"/>
    <property type="evidence" value="ECO:0007669"/>
    <property type="project" value="InterPro"/>
</dbReference>
<dbReference type="SUPFAM" id="SSF56672">
    <property type="entry name" value="DNA/RNA polymerases"/>
    <property type="match status" value="1"/>
</dbReference>
<dbReference type="InterPro" id="IPR036397">
    <property type="entry name" value="RNaseH_sf"/>
</dbReference>
<dbReference type="EMBL" id="BK014839">
    <property type="protein sequence ID" value="DAD78084.1"/>
    <property type="molecule type" value="Genomic_DNA"/>
</dbReference>
<dbReference type="PANTHER" id="PTHR10133:SF27">
    <property type="entry name" value="DNA POLYMERASE NU"/>
    <property type="match status" value="1"/>
</dbReference>
<dbReference type="InterPro" id="IPR002562">
    <property type="entry name" value="3'-5'_exonuclease_dom"/>
</dbReference>
<evidence type="ECO:0000256" key="1">
    <source>
        <dbReference type="ARBA" id="ARBA00022705"/>
    </source>
</evidence>
<feature type="domain" description="3'-5' exonuclease" evidence="3">
    <location>
        <begin position="69"/>
        <end position="258"/>
    </location>
</feature>
<accession>A0A8S5M794</accession>
<dbReference type="InterPro" id="IPR012337">
    <property type="entry name" value="RNaseH-like_sf"/>
</dbReference>
<sequence length="536" mass="61071">MANSLWGEAFDIPKTPEVAKKIKEKVSKPKEVKVSVEKTLKSNKVSIKDKLLFIEENVNRILGKYKTETQIIKTKDELHSYIDNSISCGVIAIDTETDNSLDPITCKLMGACIYSPGQAEVYIPINHINLDTKERLDWQLSEADIKEEFDRLTAANTKVITHNGKFDYEVLKMTTGYIMSVYWDTLIAEKILDENLFEYGLKYLYRAKFDPEQEKYDIESLFEGVEYAVVDPELFALYAATDAYMTYKLYTWQVEQYDLPDNSKLKNVLLNVEMPVLQVSAEMELAGICLDKDYAQRLSNKYAKKLEELDRQTLDELSKYDEIILQWRQTTEANTHLEKAGKVQKSKSEQLQDPVNLSSPTQLAILLYDVLKCSPVNKKKPRGTGEEELLAIYSKYKISLCNLILERRGLIKLINTYIDKLPQCVNPADNRLHAKFNQLGAQTGRFSSSDPNLQNIPSKNKEIRMVFTADDKNNTREFQDSISIPVIEEVLTSDGWKSVKEVTTGEMISITDDSGNAIFSPIKQVVNTGSAIELTF</sequence>
<reference evidence="4" key="1">
    <citation type="journal article" date="2021" name="Proc. Natl. Acad. Sci. U.S.A.">
        <title>A Catalog of Tens of Thousands of Viruses from Human Metagenomes Reveals Hidden Associations with Chronic Diseases.</title>
        <authorList>
            <person name="Tisza M.J."/>
            <person name="Buck C.B."/>
        </authorList>
    </citation>
    <scope>NUCLEOTIDE SEQUENCE</scope>
    <source>
        <strain evidence="4">Ctrgt10</strain>
    </source>
</reference>
<dbReference type="GO" id="GO:0006261">
    <property type="term" value="P:DNA-templated DNA replication"/>
    <property type="evidence" value="ECO:0007669"/>
    <property type="project" value="InterPro"/>
</dbReference>
<dbReference type="Gene3D" id="3.30.70.370">
    <property type="match status" value="1"/>
</dbReference>
<dbReference type="Gene3D" id="1.20.1060.10">
    <property type="entry name" value="Taq DNA Polymerase, Chain T, domain 4"/>
    <property type="match status" value="1"/>
</dbReference>
<dbReference type="GO" id="GO:0003887">
    <property type="term" value="F:DNA-directed DNA polymerase activity"/>
    <property type="evidence" value="ECO:0007669"/>
    <property type="project" value="InterPro"/>
</dbReference>
<dbReference type="PANTHER" id="PTHR10133">
    <property type="entry name" value="DNA POLYMERASE I"/>
    <property type="match status" value="1"/>
</dbReference>
<keyword evidence="1" id="KW-0235">DNA replication</keyword>
<proteinExistence type="predicted"/>
<organism evidence="4">
    <name type="scientific">Siphoviridae sp. ctrgt10</name>
    <dbReference type="NCBI Taxonomy" id="2826479"/>
    <lineage>
        <taxon>Viruses</taxon>
        <taxon>Duplodnaviria</taxon>
        <taxon>Heunggongvirae</taxon>
        <taxon>Uroviricota</taxon>
        <taxon>Caudoviricetes</taxon>
    </lineage>
</organism>
<keyword evidence="2" id="KW-1194">Viral DNA replication</keyword>
<dbReference type="GO" id="GO:0006302">
    <property type="term" value="P:double-strand break repair"/>
    <property type="evidence" value="ECO:0007669"/>
    <property type="project" value="TreeGrafter"/>
</dbReference>
<dbReference type="Pfam" id="PF00476">
    <property type="entry name" value="DNA_pol_A"/>
    <property type="match status" value="1"/>
</dbReference>
<dbReference type="Pfam" id="PF01612">
    <property type="entry name" value="DNA_pol_A_exo1"/>
    <property type="match status" value="1"/>
</dbReference>
<evidence type="ECO:0000256" key="2">
    <source>
        <dbReference type="ARBA" id="ARBA00023109"/>
    </source>
</evidence>
<evidence type="ECO:0000259" key="3">
    <source>
        <dbReference type="SMART" id="SM00474"/>
    </source>
</evidence>
<dbReference type="InterPro" id="IPR002298">
    <property type="entry name" value="DNA_polymerase_A"/>
</dbReference>
<dbReference type="Gene3D" id="3.30.420.10">
    <property type="entry name" value="Ribonuclease H-like superfamily/Ribonuclease H"/>
    <property type="match status" value="1"/>
</dbReference>
<dbReference type="SMART" id="SM00474">
    <property type="entry name" value="35EXOc"/>
    <property type="match status" value="1"/>
</dbReference>
<dbReference type="InterPro" id="IPR043502">
    <property type="entry name" value="DNA/RNA_pol_sf"/>
</dbReference>
<dbReference type="SUPFAM" id="SSF53098">
    <property type="entry name" value="Ribonuclease H-like"/>
    <property type="match status" value="1"/>
</dbReference>
<evidence type="ECO:0000313" key="4">
    <source>
        <dbReference type="EMBL" id="DAD78084.1"/>
    </source>
</evidence>